<dbReference type="NCBIfam" id="NF001268">
    <property type="entry name" value="PRK00228.1-4"/>
    <property type="match status" value="1"/>
</dbReference>
<evidence type="ECO:0000313" key="4">
    <source>
        <dbReference type="Proteomes" id="UP000191812"/>
    </source>
</evidence>
<name>A0ABM9VI34_9HYPH</name>
<dbReference type="PANTHER" id="PTHR30327:SF1">
    <property type="entry name" value="UPF0301 PROTEIN YQGE"/>
    <property type="match status" value="1"/>
</dbReference>
<dbReference type="HAMAP" id="MF_00758">
    <property type="entry name" value="UPF0301"/>
    <property type="match status" value="1"/>
</dbReference>
<evidence type="ECO:0000256" key="1">
    <source>
        <dbReference type="ARBA" id="ARBA00009600"/>
    </source>
</evidence>
<evidence type="ECO:0000256" key="2">
    <source>
        <dbReference type="HAMAP-Rule" id="MF_00758"/>
    </source>
</evidence>
<dbReference type="InterPro" id="IPR003774">
    <property type="entry name" value="AlgH-like"/>
</dbReference>
<proteinExistence type="inferred from homology"/>
<dbReference type="Pfam" id="PF02622">
    <property type="entry name" value="DUF179"/>
    <property type="match status" value="1"/>
</dbReference>
<sequence length="231" mass="25287">MIGRYAASCSLSKCERLFRSRTEFGLLEAPVSFSTLMDKRERGFLDGQFLIAMPGLDDGNFARSVIYICAHSDAGAMGFIINRPQQITFTDILLHLKLVDSNDAIMLPNRTREFPIQCGGPVESGRGFVLHSDDYLSESSIPVSDDISLTATLDIVRAISNGRGPQRATMLLGYAGWGPGQLENEIANNGWLNCPAAEELIFDRGLDNKYERALALMGVDPRMLSPDAGHA</sequence>
<evidence type="ECO:0000313" key="3">
    <source>
        <dbReference type="EMBL" id="CUX42706.1"/>
    </source>
</evidence>
<dbReference type="Gene3D" id="3.40.1740.10">
    <property type="entry name" value="VC0467-like"/>
    <property type="match status" value="1"/>
</dbReference>
<keyword evidence="4" id="KW-1185">Reference proteome</keyword>
<comment type="similarity">
    <text evidence="1 2">Belongs to the UPF0301 (AlgH) family.</text>
</comment>
<comment type="caution">
    <text evidence="3">The sequence shown here is derived from an EMBL/GenBank/DDBJ whole genome shotgun (WGS) entry which is preliminary data.</text>
</comment>
<protein>
    <recommendedName>
        <fullName evidence="2">UPF0301 protein AGR13a_Cc90009</fullName>
    </recommendedName>
</protein>
<dbReference type="Proteomes" id="UP000191812">
    <property type="component" value="Unassembled WGS sequence"/>
</dbReference>
<dbReference type="PANTHER" id="PTHR30327">
    <property type="entry name" value="UNCHARACTERIZED PROTEIN YQGE"/>
    <property type="match status" value="1"/>
</dbReference>
<dbReference type="SUPFAM" id="SSF143456">
    <property type="entry name" value="VC0467-like"/>
    <property type="match status" value="1"/>
</dbReference>
<gene>
    <name evidence="3" type="ORF">AGR13a_Cc90009</name>
</gene>
<accession>A0ABM9VI34</accession>
<organism evidence="3 4">
    <name type="scientific">Agrobacterium genomosp. 13 str. CFBP 6927</name>
    <dbReference type="NCBI Taxonomy" id="1183428"/>
    <lineage>
        <taxon>Bacteria</taxon>
        <taxon>Pseudomonadati</taxon>
        <taxon>Pseudomonadota</taxon>
        <taxon>Alphaproteobacteria</taxon>
        <taxon>Hyphomicrobiales</taxon>
        <taxon>Rhizobiaceae</taxon>
        <taxon>Rhizobium/Agrobacterium group</taxon>
        <taxon>Agrobacterium</taxon>
        <taxon>Agrobacterium tumefaciens complex</taxon>
    </lineage>
</organism>
<dbReference type="EMBL" id="FBWH01000034">
    <property type="protein sequence ID" value="CUX42706.1"/>
    <property type="molecule type" value="Genomic_DNA"/>
</dbReference>
<reference evidence="3 4" key="1">
    <citation type="submission" date="2016-01" db="EMBL/GenBank/DDBJ databases">
        <authorList>
            <person name="Regsiter A."/>
            <person name="william w."/>
        </authorList>
    </citation>
    <scope>NUCLEOTIDE SEQUENCE [LARGE SCALE GENOMIC DNA]</scope>
    <source>
        <strain evidence="3 4">CFBP 6927</strain>
    </source>
</reference>